<comment type="catalytic activity">
    <reaction evidence="1">
        <text>L-glutamyl-[protein] + S-adenosyl-L-methionine = [protein]-L-glutamate 5-O-methyl ester + S-adenosyl-L-homocysteine</text>
        <dbReference type="Rhea" id="RHEA:24452"/>
        <dbReference type="Rhea" id="RHEA-COMP:10208"/>
        <dbReference type="Rhea" id="RHEA-COMP:10311"/>
        <dbReference type="ChEBI" id="CHEBI:29973"/>
        <dbReference type="ChEBI" id="CHEBI:57856"/>
        <dbReference type="ChEBI" id="CHEBI:59789"/>
        <dbReference type="ChEBI" id="CHEBI:82795"/>
        <dbReference type="EC" id="2.1.1.80"/>
    </reaction>
</comment>
<sequence>MSDQSSRILEYLYVNCGVDLRGYRKETLERRLTVRMAATGCVSCGQYIDYLQEHPGECEDFIDALTIKVSGFFRDPPVYEILKNKTFPDLLSARTKQGKSFVSVWSAGCARGQEAYTAAMLLHDLAAKEAPFLTLHIVGTDVDARSLQAAREGRYPAGELAGTEEGFLKRYFVKEGDYYRVVPEIRRMVTFGRHNLTGMNSGGPSEGLFASYDIIFCRNVLIYYNRDRQSRVLKRLAGMLNTGGCLVLGKAESLPRELSTAMPEAYRGTKIYFKRESLCL</sequence>
<dbReference type="Proteomes" id="UP000078532">
    <property type="component" value="Unassembled WGS sequence"/>
</dbReference>
<keyword evidence="5" id="KW-0949">S-adenosyl-L-methionine</keyword>
<dbReference type="Pfam" id="PF03705">
    <property type="entry name" value="CheR_N"/>
    <property type="match status" value="1"/>
</dbReference>
<dbReference type="PROSITE" id="PS50123">
    <property type="entry name" value="CHER"/>
    <property type="match status" value="1"/>
</dbReference>
<evidence type="ECO:0000259" key="6">
    <source>
        <dbReference type="PROSITE" id="PS50123"/>
    </source>
</evidence>
<comment type="caution">
    <text evidence="7">The sequence shown here is derived from an EMBL/GenBank/DDBJ whole genome shotgun (WGS) entry which is preliminary data.</text>
</comment>
<dbReference type="Gene3D" id="3.40.50.150">
    <property type="entry name" value="Vaccinia Virus protein VP39"/>
    <property type="match status" value="1"/>
</dbReference>
<reference evidence="7 8" key="1">
    <citation type="submission" date="2016-04" db="EMBL/GenBank/DDBJ databases">
        <authorList>
            <person name="Evans L.H."/>
            <person name="Alamgir A."/>
            <person name="Owens N."/>
            <person name="Weber N.D."/>
            <person name="Virtaneva K."/>
            <person name="Barbian K."/>
            <person name="Babar A."/>
            <person name="Rosenke K."/>
        </authorList>
    </citation>
    <scope>NUCLEOTIDE SEQUENCE [LARGE SCALE GENOMIC DNA]</scope>
    <source>
        <strain evidence="7 8">LMa1</strain>
    </source>
</reference>
<evidence type="ECO:0000313" key="7">
    <source>
        <dbReference type="EMBL" id="OAT85177.1"/>
    </source>
</evidence>
<dbReference type="PRINTS" id="PR00996">
    <property type="entry name" value="CHERMTFRASE"/>
</dbReference>
<evidence type="ECO:0000256" key="5">
    <source>
        <dbReference type="ARBA" id="ARBA00022691"/>
    </source>
</evidence>
<feature type="domain" description="CheR-type methyltransferase" evidence="6">
    <location>
        <begin position="1"/>
        <end position="280"/>
    </location>
</feature>
<dbReference type="GO" id="GO:0008983">
    <property type="term" value="F:protein-glutamate O-methyltransferase activity"/>
    <property type="evidence" value="ECO:0007669"/>
    <property type="project" value="UniProtKB-EC"/>
</dbReference>
<accession>A0A1B7LGE4</accession>
<evidence type="ECO:0000256" key="1">
    <source>
        <dbReference type="ARBA" id="ARBA00001541"/>
    </source>
</evidence>
<evidence type="ECO:0000256" key="2">
    <source>
        <dbReference type="ARBA" id="ARBA00012534"/>
    </source>
</evidence>
<dbReference type="SUPFAM" id="SSF53335">
    <property type="entry name" value="S-adenosyl-L-methionine-dependent methyltransferases"/>
    <property type="match status" value="1"/>
</dbReference>
<evidence type="ECO:0000256" key="4">
    <source>
        <dbReference type="ARBA" id="ARBA00022679"/>
    </source>
</evidence>
<dbReference type="GO" id="GO:0032259">
    <property type="term" value="P:methylation"/>
    <property type="evidence" value="ECO:0007669"/>
    <property type="project" value="UniProtKB-KW"/>
</dbReference>
<dbReference type="InterPro" id="IPR000780">
    <property type="entry name" value="CheR_MeTrfase"/>
</dbReference>
<organism evidence="7 8">
    <name type="scientific">Desulfotomaculum copahuensis</name>
    <dbReference type="NCBI Taxonomy" id="1838280"/>
    <lineage>
        <taxon>Bacteria</taxon>
        <taxon>Bacillati</taxon>
        <taxon>Bacillota</taxon>
        <taxon>Clostridia</taxon>
        <taxon>Eubacteriales</taxon>
        <taxon>Desulfotomaculaceae</taxon>
        <taxon>Desulfotomaculum</taxon>
    </lineage>
</organism>
<dbReference type="PANTHER" id="PTHR24422">
    <property type="entry name" value="CHEMOTAXIS PROTEIN METHYLTRANSFERASE"/>
    <property type="match status" value="1"/>
</dbReference>
<dbReference type="EMBL" id="LYVF01000069">
    <property type="protein sequence ID" value="OAT85177.1"/>
    <property type="molecule type" value="Genomic_DNA"/>
</dbReference>
<dbReference type="InterPro" id="IPR036804">
    <property type="entry name" value="CheR_N_sf"/>
</dbReference>
<evidence type="ECO:0000313" key="8">
    <source>
        <dbReference type="Proteomes" id="UP000078532"/>
    </source>
</evidence>
<dbReference type="InterPro" id="IPR022642">
    <property type="entry name" value="CheR_C"/>
</dbReference>
<keyword evidence="8" id="KW-1185">Reference proteome</keyword>
<dbReference type="SUPFAM" id="SSF47757">
    <property type="entry name" value="Chemotaxis receptor methyltransferase CheR, N-terminal domain"/>
    <property type="match status" value="1"/>
</dbReference>
<dbReference type="OrthoDB" id="9816309at2"/>
<dbReference type="EC" id="2.1.1.80" evidence="2"/>
<gene>
    <name evidence="7" type="ORF">A6M21_06400</name>
</gene>
<dbReference type="InterPro" id="IPR022641">
    <property type="entry name" value="CheR_N"/>
</dbReference>
<dbReference type="PANTHER" id="PTHR24422:SF10">
    <property type="entry name" value="CHEMOTAXIS PROTEIN METHYLTRANSFERASE 2"/>
    <property type="match status" value="1"/>
</dbReference>
<dbReference type="STRING" id="1838280.A6M21_06400"/>
<keyword evidence="3" id="KW-0489">Methyltransferase</keyword>
<dbReference type="SMART" id="SM00138">
    <property type="entry name" value="MeTrc"/>
    <property type="match status" value="1"/>
</dbReference>
<dbReference type="RefSeq" id="WP_066666917.1">
    <property type="nucleotide sequence ID" value="NZ_LYVF01000069.1"/>
</dbReference>
<dbReference type="InterPro" id="IPR029063">
    <property type="entry name" value="SAM-dependent_MTases_sf"/>
</dbReference>
<proteinExistence type="predicted"/>
<dbReference type="Pfam" id="PF01739">
    <property type="entry name" value="CheR"/>
    <property type="match status" value="1"/>
</dbReference>
<protein>
    <recommendedName>
        <fullName evidence="2">protein-glutamate O-methyltransferase</fullName>
        <ecNumber evidence="2">2.1.1.80</ecNumber>
    </recommendedName>
</protein>
<dbReference type="InterPro" id="IPR050903">
    <property type="entry name" value="Bact_Chemotaxis_MeTrfase"/>
</dbReference>
<name>A0A1B7LGE4_9FIRM</name>
<dbReference type="AlphaFoldDB" id="A0A1B7LGE4"/>
<keyword evidence="4" id="KW-0808">Transferase</keyword>
<evidence type="ECO:0000256" key="3">
    <source>
        <dbReference type="ARBA" id="ARBA00022603"/>
    </source>
</evidence>
<dbReference type="Gene3D" id="1.10.155.10">
    <property type="entry name" value="Chemotaxis receptor methyltransferase CheR, N-terminal domain"/>
    <property type="match status" value="1"/>
</dbReference>